<sequence length="634" mass="69490">MASREERMQQRLRGSQRRQVKDFDFGLTFPVAPADPNANPSILSPQVQLPLPLVPEASTSQTPIPNRQLSVPASTSDKLRVSNSTNDANTSAKRRKLHTDVAPTSSSSTRSRNPPRRDIYALDETDPREELEPRHDSALEPSDLPLSTEQDGPSDGPDDTPPDASLLSIDEEQVSESIIEQESLVAVSSPNRSAPASAARMIEEVAESPRGAPGSGRRSCLVAEAASQASSQLQGIQADELIEFQEKTPITQRKRKRGKDVPKPSPALPSRQSQTPSTLEGLDDLSPEQPDRRGGKSIAAVKDIISEIGETTIHSEEPEEAEAIDDEDAAAALNKNRGRRTSRRLTKSPELGASIALRTPVIRKPKGRRGTGSSPNGRCHIKKGGSKTKAKKAVKKILVGAGSPIPVIVHRLTRPPLYDGNESDAEILNAEIPHMKRGGVSTIDVLSNVCQEIIDSSLSTLEEMSSSFQDKVSRRELKIKMAAVEEFGQELQMRLLDHTINLDNAQSLGRRVRDERKKKLGLREDILRVRKEREQVALRMDDIRMKHEREKTYAQGRDSLNTDIHDIELALELGKSAENGAVDQAGDMLGTELLLRRVAGEVSLKGDSGGVLRQIKEFNAFLERAALALENRKD</sequence>
<dbReference type="EMBL" id="MZNU01000076">
    <property type="protein sequence ID" value="OWP05230.1"/>
    <property type="molecule type" value="Genomic_DNA"/>
</dbReference>
<organism evidence="3 4">
    <name type="scientific">Diplocarpon coronariae</name>
    <dbReference type="NCBI Taxonomy" id="2795749"/>
    <lineage>
        <taxon>Eukaryota</taxon>
        <taxon>Fungi</taxon>
        <taxon>Dikarya</taxon>
        <taxon>Ascomycota</taxon>
        <taxon>Pezizomycotina</taxon>
        <taxon>Leotiomycetes</taxon>
        <taxon>Helotiales</taxon>
        <taxon>Drepanopezizaceae</taxon>
        <taxon>Diplocarpon</taxon>
    </lineage>
</organism>
<evidence type="ECO:0000313" key="3">
    <source>
        <dbReference type="EMBL" id="OWP05230.1"/>
    </source>
</evidence>
<gene>
    <name evidence="3" type="ORF">B2J93_7972</name>
</gene>
<dbReference type="STRING" id="503106.A0A218ZC98"/>
<dbReference type="Proteomes" id="UP000242519">
    <property type="component" value="Unassembled WGS sequence"/>
</dbReference>
<feature type="compositionally biased region" description="Basic and acidic residues" evidence="1">
    <location>
        <begin position="128"/>
        <end position="138"/>
    </location>
</feature>
<dbReference type="OrthoDB" id="5377952at2759"/>
<feature type="region of interest" description="Disordered" evidence="1">
    <location>
        <begin position="53"/>
        <end position="303"/>
    </location>
</feature>
<feature type="region of interest" description="Disordered" evidence="1">
    <location>
        <begin position="1"/>
        <end position="21"/>
    </location>
</feature>
<accession>A0A218ZC98</accession>
<name>A0A218ZC98_9HELO</name>
<dbReference type="InterPro" id="IPR048743">
    <property type="entry name" value="AME1"/>
</dbReference>
<evidence type="ECO:0000256" key="1">
    <source>
        <dbReference type="SAM" id="MobiDB-lite"/>
    </source>
</evidence>
<feature type="compositionally biased region" description="Low complexity" evidence="1">
    <location>
        <begin position="175"/>
        <end position="200"/>
    </location>
</feature>
<proteinExistence type="predicted"/>
<dbReference type="AlphaFoldDB" id="A0A218ZC98"/>
<feature type="domain" description="Inner kinetochore subunit AME1" evidence="2">
    <location>
        <begin position="438"/>
        <end position="624"/>
    </location>
</feature>
<feature type="compositionally biased region" description="Polar residues" evidence="1">
    <location>
        <begin position="57"/>
        <end position="91"/>
    </location>
</feature>
<protein>
    <recommendedName>
        <fullName evidence="2">Inner kinetochore subunit AME1 domain-containing protein</fullName>
    </recommendedName>
</protein>
<feature type="region of interest" description="Disordered" evidence="1">
    <location>
        <begin position="364"/>
        <end position="386"/>
    </location>
</feature>
<evidence type="ECO:0000313" key="4">
    <source>
        <dbReference type="Proteomes" id="UP000242519"/>
    </source>
</evidence>
<dbReference type="InParanoid" id="A0A218ZC98"/>
<feature type="compositionally biased region" description="Low complexity" evidence="1">
    <location>
        <begin position="223"/>
        <end position="238"/>
    </location>
</feature>
<keyword evidence="4" id="KW-1185">Reference proteome</keyword>
<comment type="caution">
    <text evidence="3">The sequence shown here is derived from an EMBL/GenBank/DDBJ whole genome shotgun (WGS) entry which is preliminary data.</text>
</comment>
<dbReference type="Pfam" id="PF20994">
    <property type="entry name" value="CENPU"/>
    <property type="match status" value="1"/>
</dbReference>
<reference evidence="3 4" key="1">
    <citation type="submission" date="2017-04" db="EMBL/GenBank/DDBJ databases">
        <title>Draft genome sequence of Marssonina coronaria NL1: causal agent of apple blotch.</title>
        <authorList>
            <person name="Cheng Q."/>
        </authorList>
    </citation>
    <scope>NUCLEOTIDE SEQUENCE [LARGE SCALE GENOMIC DNA]</scope>
    <source>
        <strain evidence="3 4">NL1</strain>
    </source>
</reference>
<evidence type="ECO:0000259" key="2">
    <source>
        <dbReference type="Pfam" id="PF20994"/>
    </source>
</evidence>
<feature type="compositionally biased region" description="Low complexity" evidence="1">
    <location>
        <begin position="103"/>
        <end position="112"/>
    </location>
</feature>